<keyword evidence="8 14" id="KW-0812">Transmembrane</keyword>
<dbReference type="EMBL" id="JAKKPZ010000002">
    <property type="protein sequence ID" value="KAI1726284.1"/>
    <property type="molecule type" value="Genomic_DNA"/>
</dbReference>
<comment type="subcellular location">
    <subcellularLocation>
        <location evidence="1">Cell membrane</location>
        <topology evidence="1">Multi-pass membrane protein</topology>
    </subcellularLocation>
    <subcellularLocation>
        <location evidence="2">Golgi apparatus membrane</location>
        <topology evidence="2">Multi-pass membrane protein</topology>
    </subcellularLocation>
</comment>
<protein>
    <recommendedName>
        <fullName evidence="4">Sugar transporter SWEET1</fullName>
    </recommendedName>
</protein>
<keyword evidence="10 14" id="KW-1133">Transmembrane helix</keyword>
<keyword evidence="16" id="KW-1185">Reference proteome</keyword>
<evidence type="ECO:0000256" key="3">
    <source>
        <dbReference type="ARBA" id="ARBA00007809"/>
    </source>
</evidence>
<keyword evidence="11" id="KW-0333">Golgi apparatus</keyword>
<accession>A0AAD4NFF7</accession>
<evidence type="ECO:0000256" key="7">
    <source>
        <dbReference type="ARBA" id="ARBA00022597"/>
    </source>
</evidence>
<evidence type="ECO:0000313" key="15">
    <source>
        <dbReference type="EMBL" id="KAI1726284.1"/>
    </source>
</evidence>
<reference evidence="15" key="1">
    <citation type="submission" date="2022-01" db="EMBL/GenBank/DDBJ databases">
        <title>Genome Sequence Resource for Two Populations of Ditylenchus destructor, the Migratory Endoparasitic Phytonematode.</title>
        <authorList>
            <person name="Zhang H."/>
            <person name="Lin R."/>
            <person name="Xie B."/>
        </authorList>
    </citation>
    <scope>NUCLEOTIDE SEQUENCE</scope>
    <source>
        <strain evidence="15">BazhouSP</strain>
    </source>
</reference>
<feature type="transmembrane region" description="Helical" evidence="14">
    <location>
        <begin position="81"/>
        <end position="103"/>
    </location>
</feature>
<comment type="caution">
    <text evidence="15">The sequence shown here is derived from an EMBL/GenBank/DDBJ whole genome shotgun (WGS) entry which is preliminary data.</text>
</comment>
<dbReference type="PANTHER" id="PTHR10791:SF43">
    <property type="entry name" value="SUGAR TRANSPORTER SWEET-RELATED"/>
    <property type="match status" value="1"/>
</dbReference>
<comment type="similarity">
    <text evidence="3">Belongs to the SWEET sugar transporter family.</text>
</comment>
<evidence type="ECO:0000256" key="13">
    <source>
        <dbReference type="ARBA" id="ARBA00055578"/>
    </source>
</evidence>
<evidence type="ECO:0000256" key="9">
    <source>
        <dbReference type="ARBA" id="ARBA00022737"/>
    </source>
</evidence>
<evidence type="ECO:0000256" key="2">
    <source>
        <dbReference type="ARBA" id="ARBA00004653"/>
    </source>
</evidence>
<evidence type="ECO:0000256" key="4">
    <source>
        <dbReference type="ARBA" id="ARBA00021741"/>
    </source>
</evidence>
<evidence type="ECO:0000256" key="6">
    <source>
        <dbReference type="ARBA" id="ARBA00022475"/>
    </source>
</evidence>
<keyword evidence="7" id="KW-0762">Sugar transport</keyword>
<evidence type="ECO:0000256" key="10">
    <source>
        <dbReference type="ARBA" id="ARBA00022989"/>
    </source>
</evidence>
<dbReference type="Proteomes" id="UP001201812">
    <property type="component" value="Unassembled WGS sequence"/>
</dbReference>
<proteinExistence type="inferred from homology"/>
<feature type="transmembrane region" description="Helical" evidence="14">
    <location>
        <begin position="197"/>
        <end position="218"/>
    </location>
</feature>
<name>A0AAD4NFF7_9BILA</name>
<dbReference type="GO" id="GO:0000139">
    <property type="term" value="C:Golgi membrane"/>
    <property type="evidence" value="ECO:0007669"/>
    <property type="project" value="UniProtKB-SubCell"/>
</dbReference>
<dbReference type="Gene3D" id="1.20.1280.290">
    <property type="match status" value="2"/>
</dbReference>
<feature type="transmembrane region" description="Helical" evidence="14">
    <location>
        <begin position="139"/>
        <end position="162"/>
    </location>
</feature>
<feature type="transmembrane region" description="Helical" evidence="14">
    <location>
        <begin position="110"/>
        <end position="133"/>
    </location>
</feature>
<dbReference type="GO" id="GO:0005886">
    <property type="term" value="C:plasma membrane"/>
    <property type="evidence" value="ECO:0007669"/>
    <property type="project" value="UniProtKB-SubCell"/>
</dbReference>
<keyword evidence="9" id="KW-0677">Repeat</keyword>
<keyword evidence="12 14" id="KW-0472">Membrane</keyword>
<sequence length="418" mass="46445">MEVKVNGSDYLIMIEEPLSVLHVLSFTAIITTISLFFCGIPICLEIWRRKSTEDITGFPFIMGFLGGTFWLRYGLLKLDLTMITVNVVGVALMFLYLMFYLYYTKSKAFILFELIVVFGIICTMLVLVEIYGISIVNPLGFVCMTFNIVNFGAPLAGVTVVFKKKTCETLPLPLCTANLLVSSQWCLYGFLVHDIYIMTPNGAGILLALLQISLFLVFPRNPGGRAPLGRCCRCLNDLERAEKPDIPSDASHIRNGGCWSRQRVMDRNAIPHSRSACIAFLRSSAFNSGGYYDYGGGIDGSMMSRSSRTTGVDSTAETLTTNVNLSRVSSMSHPDMLWGAAAADSADPYYYYPPSNFMNSSIAAIGNAVASTSQGQPLLRPNPRPYEFDRIREIDDFDRQWNEQELKRTHSAPDLAAE</sequence>
<dbReference type="Pfam" id="PF03083">
    <property type="entry name" value="MtN3_slv"/>
    <property type="match status" value="2"/>
</dbReference>
<keyword evidence="5" id="KW-0813">Transport</keyword>
<dbReference type="GO" id="GO:0051119">
    <property type="term" value="F:sugar transmembrane transporter activity"/>
    <property type="evidence" value="ECO:0007669"/>
    <property type="project" value="InterPro"/>
</dbReference>
<evidence type="ECO:0000313" key="16">
    <source>
        <dbReference type="Proteomes" id="UP001201812"/>
    </source>
</evidence>
<keyword evidence="6" id="KW-1003">Cell membrane</keyword>
<organism evidence="15 16">
    <name type="scientific">Ditylenchus destructor</name>
    <dbReference type="NCBI Taxonomy" id="166010"/>
    <lineage>
        <taxon>Eukaryota</taxon>
        <taxon>Metazoa</taxon>
        <taxon>Ecdysozoa</taxon>
        <taxon>Nematoda</taxon>
        <taxon>Chromadorea</taxon>
        <taxon>Rhabditida</taxon>
        <taxon>Tylenchina</taxon>
        <taxon>Tylenchomorpha</taxon>
        <taxon>Sphaerularioidea</taxon>
        <taxon>Anguinidae</taxon>
        <taxon>Anguininae</taxon>
        <taxon>Ditylenchus</taxon>
    </lineage>
</organism>
<evidence type="ECO:0000256" key="5">
    <source>
        <dbReference type="ARBA" id="ARBA00022448"/>
    </source>
</evidence>
<evidence type="ECO:0000256" key="11">
    <source>
        <dbReference type="ARBA" id="ARBA00023034"/>
    </source>
</evidence>
<evidence type="ECO:0000256" key="1">
    <source>
        <dbReference type="ARBA" id="ARBA00004651"/>
    </source>
</evidence>
<evidence type="ECO:0000256" key="8">
    <source>
        <dbReference type="ARBA" id="ARBA00022692"/>
    </source>
</evidence>
<evidence type="ECO:0000256" key="12">
    <source>
        <dbReference type="ARBA" id="ARBA00023136"/>
    </source>
</evidence>
<dbReference type="InterPro" id="IPR047664">
    <property type="entry name" value="SWEET"/>
</dbReference>
<comment type="function">
    <text evidence="13">Mediates both low-affinity uptake and efflux of sugar across the membrane.</text>
</comment>
<evidence type="ECO:0000256" key="14">
    <source>
        <dbReference type="SAM" id="Phobius"/>
    </source>
</evidence>
<dbReference type="FunFam" id="1.20.1280.290:FF:000004">
    <property type="entry name" value="Sugar transporter SWEET"/>
    <property type="match status" value="1"/>
</dbReference>
<feature type="transmembrane region" description="Helical" evidence="14">
    <location>
        <begin position="20"/>
        <end position="44"/>
    </location>
</feature>
<dbReference type="PANTHER" id="PTHR10791">
    <property type="entry name" value="RAG1-ACTIVATING PROTEIN 1"/>
    <property type="match status" value="1"/>
</dbReference>
<dbReference type="FunFam" id="1.20.1280.290:FF:000010">
    <property type="entry name" value="Sugar transporter SWEET"/>
    <property type="match status" value="1"/>
</dbReference>
<feature type="transmembrane region" description="Helical" evidence="14">
    <location>
        <begin position="56"/>
        <end position="75"/>
    </location>
</feature>
<dbReference type="AlphaFoldDB" id="A0AAD4NFF7"/>
<gene>
    <name evidence="15" type="ORF">DdX_02996</name>
</gene>
<dbReference type="InterPro" id="IPR004316">
    <property type="entry name" value="SWEET_rpt"/>
</dbReference>
<feature type="transmembrane region" description="Helical" evidence="14">
    <location>
        <begin position="169"/>
        <end position="191"/>
    </location>
</feature>